<keyword evidence="5" id="KW-0677">Repeat</keyword>
<keyword evidence="8" id="KW-0811">Translocation</keyword>
<evidence type="ECO:0000256" key="9">
    <source>
        <dbReference type="ARBA" id="ARBA00023132"/>
    </source>
</evidence>
<keyword evidence="7" id="KW-0653">Protein transport</keyword>
<evidence type="ECO:0000313" key="13">
    <source>
        <dbReference type="Proteomes" id="UP001182556"/>
    </source>
</evidence>
<evidence type="ECO:0000256" key="5">
    <source>
        <dbReference type="ARBA" id="ARBA00022737"/>
    </source>
</evidence>
<keyword evidence="3" id="KW-0813">Transport</keyword>
<dbReference type="InterPro" id="IPR001680">
    <property type="entry name" value="WD40_rpt"/>
</dbReference>
<sequence length="351" mass="38109">MLQTNLLAHGHADLVTHITYDFYGERLATCSADQRIKLFRKSVESVWELEAEWKAHDAPILRISFAHPIHGSLIASCGHDRTVRIWEEPSTSSSSAPGNKDGRWIERAVLGGAKGSVRAVEFSPPNPAFGLRLAALSTDSHLRIYTSLDPSLNDWTTAHDISVPALPSPISNEEGPNGATGNVNADNGDTANGGWGLSWCREKWWGSILAVFTGTNPTVKIIKLDPTPTAILHLTPSSTAAPLTTLAWAPSCGRSYHLLATGSRDGTVRIWRMEPPEKEAKRGEWTAEVVGEFGRGGARVAMVDWNATGTTLTTSDDEGIVRVYKPTYAKTWKLLGKMTAEEPPADEPNGH</sequence>
<evidence type="ECO:0000256" key="10">
    <source>
        <dbReference type="ARBA" id="ARBA00023242"/>
    </source>
</evidence>
<dbReference type="SUPFAM" id="SSF50978">
    <property type="entry name" value="WD40 repeat-like"/>
    <property type="match status" value="1"/>
</dbReference>
<comment type="caution">
    <text evidence="12">The sequence shown here is derived from an EMBL/GenBank/DDBJ whole genome shotgun (WGS) entry which is preliminary data.</text>
</comment>
<gene>
    <name evidence="12" type="ORF">DB88DRAFT_509716</name>
</gene>
<evidence type="ECO:0000256" key="3">
    <source>
        <dbReference type="ARBA" id="ARBA00022448"/>
    </source>
</evidence>
<dbReference type="GO" id="GO:1904263">
    <property type="term" value="P:positive regulation of TORC1 signaling"/>
    <property type="evidence" value="ECO:0007669"/>
    <property type="project" value="TreeGrafter"/>
</dbReference>
<dbReference type="GO" id="GO:0005198">
    <property type="term" value="F:structural molecule activity"/>
    <property type="evidence" value="ECO:0007669"/>
    <property type="project" value="InterPro"/>
</dbReference>
<feature type="repeat" description="WD" evidence="11">
    <location>
        <begin position="258"/>
        <end position="281"/>
    </location>
</feature>
<dbReference type="Gene3D" id="2.130.10.10">
    <property type="entry name" value="YVTN repeat-like/Quinoprotein amine dehydrogenase"/>
    <property type="match status" value="1"/>
</dbReference>
<keyword evidence="13" id="KW-1185">Reference proteome</keyword>
<proteinExistence type="inferred from homology"/>
<protein>
    <submittedName>
        <fullName evidence="12">WD40-repeat-containing domain protein</fullName>
    </submittedName>
</protein>
<evidence type="ECO:0000256" key="11">
    <source>
        <dbReference type="PROSITE-ProRule" id="PRU00221"/>
    </source>
</evidence>
<dbReference type="AlphaFoldDB" id="A0AAD9FR59"/>
<comment type="subcellular location">
    <subcellularLocation>
        <location evidence="1">Nucleus</location>
        <location evidence="1">Nuclear pore complex</location>
    </subcellularLocation>
</comment>
<evidence type="ECO:0000256" key="2">
    <source>
        <dbReference type="ARBA" id="ARBA00010102"/>
    </source>
</evidence>
<dbReference type="SMART" id="SM00320">
    <property type="entry name" value="WD40"/>
    <property type="match status" value="5"/>
</dbReference>
<evidence type="ECO:0000256" key="6">
    <source>
        <dbReference type="ARBA" id="ARBA00022816"/>
    </source>
</evidence>
<keyword evidence="4 11" id="KW-0853">WD repeat</keyword>
<evidence type="ECO:0000256" key="8">
    <source>
        <dbReference type="ARBA" id="ARBA00023010"/>
    </source>
</evidence>
<dbReference type="GO" id="GO:0031080">
    <property type="term" value="C:nuclear pore outer ring"/>
    <property type="evidence" value="ECO:0007669"/>
    <property type="project" value="TreeGrafter"/>
</dbReference>
<evidence type="ECO:0000256" key="1">
    <source>
        <dbReference type="ARBA" id="ARBA00004567"/>
    </source>
</evidence>
<dbReference type="InterPro" id="IPR036322">
    <property type="entry name" value="WD40_repeat_dom_sf"/>
</dbReference>
<dbReference type="Pfam" id="PF00400">
    <property type="entry name" value="WD40"/>
    <property type="match status" value="3"/>
</dbReference>
<dbReference type="InterPro" id="IPR037363">
    <property type="entry name" value="Sec13/Seh1_fam"/>
</dbReference>
<dbReference type="PANTHER" id="PTHR11024:SF3">
    <property type="entry name" value="NUCLEOPORIN SEH1"/>
    <property type="match status" value="1"/>
</dbReference>
<comment type="similarity">
    <text evidence="2">Belongs to the WD repeat SEC13 family.</text>
</comment>
<evidence type="ECO:0000256" key="4">
    <source>
        <dbReference type="ARBA" id="ARBA00022574"/>
    </source>
</evidence>
<feature type="repeat" description="WD" evidence="11">
    <location>
        <begin position="53"/>
        <end position="96"/>
    </location>
</feature>
<dbReference type="EMBL" id="JAODAN010000004">
    <property type="protein sequence ID" value="KAK1924640.1"/>
    <property type="molecule type" value="Genomic_DNA"/>
</dbReference>
<dbReference type="PROSITE" id="PS50082">
    <property type="entry name" value="WD_REPEATS_2"/>
    <property type="match status" value="2"/>
</dbReference>
<organism evidence="12 13">
    <name type="scientific">Papiliotrema laurentii</name>
    <name type="common">Cryptococcus laurentii</name>
    <dbReference type="NCBI Taxonomy" id="5418"/>
    <lineage>
        <taxon>Eukaryota</taxon>
        <taxon>Fungi</taxon>
        <taxon>Dikarya</taxon>
        <taxon>Basidiomycota</taxon>
        <taxon>Agaricomycotina</taxon>
        <taxon>Tremellomycetes</taxon>
        <taxon>Tremellales</taxon>
        <taxon>Rhynchogastremaceae</taxon>
        <taxon>Papiliotrema</taxon>
    </lineage>
</organism>
<dbReference type="GO" id="GO:0034198">
    <property type="term" value="P:cellular response to amino acid starvation"/>
    <property type="evidence" value="ECO:0007669"/>
    <property type="project" value="TreeGrafter"/>
</dbReference>
<evidence type="ECO:0000313" key="12">
    <source>
        <dbReference type="EMBL" id="KAK1924640.1"/>
    </source>
</evidence>
<keyword evidence="6" id="KW-0509">mRNA transport</keyword>
<dbReference type="GO" id="GO:0015031">
    <property type="term" value="P:protein transport"/>
    <property type="evidence" value="ECO:0007669"/>
    <property type="project" value="UniProtKB-KW"/>
</dbReference>
<dbReference type="GO" id="GO:0051028">
    <property type="term" value="P:mRNA transport"/>
    <property type="evidence" value="ECO:0007669"/>
    <property type="project" value="UniProtKB-KW"/>
</dbReference>
<dbReference type="GO" id="GO:0035859">
    <property type="term" value="C:Seh1-associated complex"/>
    <property type="evidence" value="ECO:0007669"/>
    <property type="project" value="TreeGrafter"/>
</dbReference>
<accession>A0AAD9FR59</accession>
<keyword evidence="9" id="KW-0906">Nuclear pore complex</keyword>
<dbReference type="Proteomes" id="UP001182556">
    <property type="component" value="Unassembled WGS sequence"/>
</dbReference>
<dbReference type="PROSITE" id="PS50294">
    <property type="entry name" value="WD_REPEATS_REGION"/>
    <property type="match status" value="1"/>
</dbReference>
<evidence type="ECO:0000256" key="7">
    <source>
        <dbReference type="ARBA" id="ARBA00022927"/>
    </source>
</evidence>
<name>A0AAD9FR59_PAPLA</name>
<dbReference type="InterPro" id="IPR015943">
    <property type="entry name" value="WD40/YVTN_repeat-like_dom_sf"/>
</dbReference>
<dbReference type="PANTHER" id="PTHR11024">
    <property type="entry name" value="NUCLEAR PORE COMPLEX PROTEIN SEC13 / SEH1 FAMILY MEMBER"/>
    <property type="match status" value="1"/>
</dbReference>
<keyword evidence="10" id="KW-0539">Nucleus</keyword>
<reference evidence="12" key="1">
    <citation type="submission" date="2023-02" db="EMBL/GenBank/DDBJ databases">
        <title>Identification and recombinant expression of a fungal hydrolase from Papiliotrema laurentii that hydrolyzes apple cutin and clears colloidal polyester polyurethane.</title>
        <authorList>
            <consortium name="DOE Joint Genome Institute"/>
            <person name="Roman V.A."/>
            <person name="Bojanowski C."/>
            <person name="Crable B.R."/>
            <person name="Wagner D.N."/>
            <person name="Hung C.S."/>
            <person name="Nadeau L.J."/>
            <person name="Schratz L."/>
            <person name="Haridas S."/>
            <person name="Pangilinan J."/>
            <person name="Lipzen A."/>
            <person name="Na H."/>
            <person name="Yan M."/>
            <person name="Ng V."/>
            <person name="Grigoriev I.V."/>
            <person name="Spatafora J.W."/>
            <person name="Barlow D."/>
            <person name="Biffinger J."/>
            <person name="Kelley-Loughnane N."/>
            <person name="Varaljay V.A."/>
            <person name="Crookes-Goodson W.J."/>
        </authorList>
    </citation>
    <scope>NUCLEOTIDE SEQUENCE</scope>
    <source>
        <strain evidence="12">5307AH</strain>
    </source>
</reference>